<dbReference type="AlphaFoldDB" id="A0A849CA31"/>
<dbReference type="InterPro" id="IPR043519">
    <property type="entry name" value="NT_sf"/>
</dbReference>
<comment type="caution">
    <text evidence="1">The sequence shown here is derived from an EMBL/GenBank/DDBJ whole genome shotgun (WGS) entry which is preliminary data.</text>
</comment>
<organism evidence="1 2">
    <name type="scientific">Nocardia uniformis</name>
    <dbReference type="NCBI Taxonomy" id="53432"/>
    <lineage>
        <taxon>Bacteria</taxon>
        <taxon>Bacillati</taxon>
        <taxon>Actinomycetota</taxon>
        <taxon>Actinomycetes</taxon>
        <taxon>Mycobacteriales</taxon>
        <taxon>Nocardiaceae</taxon>
        <taxon>Nocardia</taxon>
    </lineage>
</organism>
<dbReference type="SUPFAM" id="SSF81301">
    <property type="entry name" value="Nucleotidyltransferase"/>
    <property type="match status" value="1"/>
</dbReference>
<dbReference type="Gene3D" id="3.30.460.40">
    <property type="match status" value="1"/>
</dbReference>
<dbReference type="GO" id="GO:0016740">
    <property type="term" value="F:transferase activity"/>
    <property type="evidence" value="ECO:0007669"/>
    <property type="project" value="UniProtKB-KW"/>
</dbReference>
<dbReference type="Pfam" id="PF08843">
    <property type="entry name" value="AbiEii"/>
    <property type="match status" value="1"/>
</dbReference>
<dbReference type="InterPro" id="IPR014942">
    <property type="entry name" value="AbiEii"/>
</dbReference>
<sequence length="198" mass="21325">MNPLEAALRKAASDLDQRGFQWAIVGGFAVSARSEPRFTQDVDIAAAVVDDSQAEALVQSLMATGYQFFASVEHDSGRLATVRLKRRIDGVSVVVDLLFASSGIEPEIVQAAESLEIFPGLVVPVARTGHLIALKLLARDDESRPQDSADLRNLAAVATTRDMADAAEAVRLIAERGFNRDRDLAELLADMPKPPSDV</sequence>
<name>A0A849CA31_9NOCA</name>
<accession>A0A849CA31</accession>
<gene>
    <name evidence="1" type="ORF">HLB23_23465</name>
</gene>
<protein>
    <submittedName>
        <fullName evidence="1">Nucleotidyl transferase AbiEii/AbiGii toxin family protein</fullName>
    </submittedName>
</protein>
<proteinExistence type="predicted"/>
<keyword evidence="2" id="KW-1185">Reference proteome</keyword>
<dbReference type="Proteomes" id="UP000586827">
    <property type="component" value="Unassembled WGS sequence"/>
</dbReference>
<reference evidence="1 2" key="1">
    <citation type="submission" date="2020-05" db="EMBL/GenBank/DDBJ databases">
        <title>MicrobeNet Type strains.</title>
        <authorList>
            <person name="Nicholson A.C."/>
        </authorList>
    </citation>
    <scope>NUCLEOTIDE SEQUENCE [LARGE SCALE GENOMIC DNA]</scope>
    <source>
        <strain evidence="1 2">JCM 3224</strain>
    </source>
</reference>
<evidence type="ECO:0000313" key="1">
    <source>
        <dbReference type="EMBL" id="NNH72787.1"/>
    </source>
</evidence>
<dbReference type="RefSeq" id="WP_067524052.1">
    <property type="nucleotide sequence ID" value="NZ_JABELX010000008.1"/>
</dbReference>
<keyword evidence="1" id="KW-0808">Transferase</keyword>
<dbReference type="EMBL" id="JABELX010000008">
    <property type="protein sequence ID" value="NNH72787.1"/>
    <property type="molecule type" value="Genomic_DNA"/>
</dbReference>
<evidence type="ECO:0000313" key="2">
    <source>
        <dbReference type="Proteomes" id="UP000586827"/>
    </source>
</evidence>